<feature type="region of interest" description="Disordered" evidence="2">
    <location>
        <begin position="258"/>
        <end position="318"/>
    </location>
</feature>
<evidence type="ECO:0000256" key="2">
    <source>
        <dbReference type="SAM" id="MobiDB-lite"/>
    </source>
</evidence>
<dbReference type="RefSeq" id="XP_025377993.1">
    <property type="nucleotide sequence ID" value="XM_025518794.1"/>
</dbReference>
<feature type="region of interest" description="Disordered" evidence="2">
    <location>
        <begin position="214"/>
        <end position="238"/>
    </location>
</feature>
<dbReference type="PANTHER" id="PTHR31841:SF1">
    <property type="entry name" value="PROTEIN FAM72A-RELATED"/>
    <property type="match status" value="1"/>
</dbReference>
<dbReference type="STRING" id="215250.A0A316YST9"/>
<proteinExistence type="inferred from homology"/>
<gene>
    <name evidence="3" type="ORF">FA10DRAFT_229614</name>
</gene>
<dbReference type="AlphaFoldDB" id="A0A316YST9"/>
<feature type="compositionally biased region" description="Basic and acidic residues" evidence="2">
    <location>
        <begin position="20"/>
        <end position="35"/>
    </location>
</feature>
<accession>A0A316YST9</accession>
<dbReference type="PANTHER" id="PTHR31841">
    <property type="entry name" value="PROTEIN FAM72A-RELATED"/>
    <property type="match status" value="1"/>
</dbReference>
<reference evidence="3 4" key="1">
    <citation type="journal article" date="2018" name="Mol. Biol. Evol.">
        <title>Broad Genomic Sampling Reveals a Smut Pathogenic Ancestry of the Fungal Clade Ustilaginomycotina.</title>
        <authorList>
            <person name="Kijpornyongpan T."/>
            <person name="Mondo S.J."/>
            <person name="Barry K."/>
            <person name="Sandor L."/>
            <person name="Lee J."/>
            <person name="Lipzen A."/>
            <person name="Pangilinan J."/>
            <person name="LaButti K."/>
            <person name="Hainaut M."/>
            <person name="Henrissat B."/>
            <person name="Grigoriev I.V."/>
            <person name="Spatafora J.W."/>
            <person name="Aime M.C."/>
        </authorList>
    </citation>
    <scope>NUCLEOTIDE SEQUENCE [LARGE SCALE GENOMIC DNA]</scope>
    <source>
        <strain evidence="3 4">MCA 4198</strain>
    </source>
</reference>
<evidence type="ECO:0000256" key="1">
    <source>
        <dbReference type="ARBA" id="ARBA00006888"/>
    </source>
</evidence>
<protein>
    <submittedName>
        <fullName evidence="3">Uncharacterized protein</fullName>
    </submittedName>
</protein>
<dbReference type="InParanoid" id="A0A316YST9"/>
<name>A0A316YST9_9BASI</name>
<evidence type="ECO:0000313" key="4">
    <source>
        <dbReference type="Proteomes" id="UP000245768"/>
    </source>
</evidence>
<dbReference type="OrthoDB" id="2526683at2759"/>
<dbReference type="Pfam" id="PF14976">
    <property type="entry name" value="YPEH2ZP"/>
    <property type="match status" value="1"/>
</dbReference>
<feature type="region of interest" description="Disordered" evidence="2">
    <location>
        <begin position="1"/>
        <end position="77"/>
    </location>
</feature>
<sequence length="358" mass="39268">MRLRARQEGRFPSTTSFETDGERRRSYARARDEAHAALQDHSSRTTASVSISRHMNSTNTTEQSSRDRTSRSSKSGEPQHRVYLINCKSCGSFLTDRGMKAVLLLKPHITLYSTDAVPNCGTLCPPSRFSDGTASANEPAVERTCDCLTQTLGCYGCGAAVGYHIVAPCERCTSSVAKHQRSSNGHRTVLHCAEIAVRERRYVPGEPGVRVAPFTWAPAPPSTADRHTPTDITSTPVWRPPLAQHAFSHNRFLSNNRSFDSGGEAFTSTRPPSSDAYMRDYGEEEEDDDDDDELEDCDAEKPESSTMQAAAAAASAAAKEARHLKRGDVVYWSDLVSGGERCEPIDSDEYLDMPVAGR</sequence>
<evidence type="ECO:0000313" key="3">
    <source>
        <dbReference type="EMBL" id="PWN90795.1"/>
    </source>
</evidence>
<feature type="compositionally biased region" description="Low complexity" evidence="2">
    <location>
        <begin position="309"/>
        <end position="318"/>
    </location>
</feature>
<comment type="similarity">
    <text evidence="1">Belongs to the FAM72 family.</text>
</comment>
<dbReference type="GO" id="GO:0005829">
    <property type="term" value="C:cytosol"/>
    <property type="evidence" value="ECO:0007669"/>
    <property type="project" value="UniProtKB-ARBA"/>
</dbReference>
<dbReference type="EMBL" id="KZ819636">
    <property type="protein sequence ID" value="PWN90795.1"/>
    <property type="molecule type" value="Genomic_DNA"/>
</dbReference>
<dbReference type="InterPro" id="IPR026768">
    <property type="entry name" value="YPEH2ZP"/>
</dbReference>
<organism evidence="3 4">
    <name type="scientific">Acaromyces ingoldii</name>
    <dbReference type="NCBI Taxonomy" id="215250"/>
    <lineage>
        <taxon>Eukaryota</taxon>
        <taxon>Fungi</taxon>
        <taxon>Dikarya</taxon>
        <taxon>Basidiomycota</taxon>
        <taxon>Ustilaginomycotina</taxon>
        <taxon>Exobasidiomycetes</taxon>
        <taxon>Exobasidiales</taxon>
        <taxon>Cryptobasidiaceae</taxon>
        <taxon>Acaromyces</taxon>
    </lineage>
</organism>
<feature type="compositionally biased region" description="Polar residues" evidence="2">
    <location>
        <begin position="44"/>
        <end position="63"/>
    </location>
</feature>
<dbReference type="GeneID" id="37040710"/>
<dbReference type="Proteomes" id="UP000245768">
    <property type="component" value="Unassembled WGS sequence"/>
</dbReference>
<keyword evidence="4" id="KW-1185">Reference proteome</keyword>
<feature type="compositionally biased region" description="Acidic residues" evidence="2">
    <location>
        <begin position="282"/>
        <end position="298"/>
    </location>
</feature>